<dbReference type="GO" id="GO:0005737">
    <property type="term" value="C:cytoplasm"/>
    <property type="evidence" value="ECO:0007669"/>
    <property type="project" value="UniProtKB-SubCell"/>
</dbReference>
<name>A0A5C1E4V7_9RHOO</name>
<evidence type="ECO:0000256" key="12">
    <source>
        <dbReference type="ARBA" id="ARBA00029354"/>
    </source>
</evidence>
<gene>
    <name evidence="13 15" type="primary">ruvC</name>
    <name evidence="15" type="ORF">OTERR_02780</name>
</gene>
<dbReference type="KEGG" id="otr:OTERR_02780"/>
<feature type="active site" evidence="13">
    <location>
        <position position="75"/>
    </location>
</feature>
<evidence type="ECO:0000256" key="10">
    <source>
        <dbReference type="ARBA" id="ARBA00023172"/>
    </source>
</evidence>
<dbReference type="PANTHER" id="PTHR30194:SF3">
    <property type="entry name" value="CROSSOVER JUNCTION ENDODEOXYRIBONUCLEASE RUVC"/>
    <property type="match status" value="1"/>
</dbReference>
<dbReference type="GO" id="GO:0048476">
    <property type="term" value="C:Holliday junction resolvase complex"/>
    <property type="evidence" value="ECO:0007669"/>
    <property type="project" value="UniProtKB-UniRule"/>
</dbReference>
<dbReference type="NCBIfam" id="TIGR00228">
    <property type="entry name" value="ruvC"/>
    <property type="match status" value="1"/>
</dbReference>
<dbReference type="HAMAP" id="MF_00034">
    <property type="entry name" value="RuvC"/>
    <property type="match status" value="1"/>
</dbReference>
<keyword evidence="6 13" id="KW-0227">DNA damage</keyword>
<accession>A0A5C1E4V7</accession>
<feature type="active site" evidence="13">
    <location>
        <position position="147"/>
    </location>
</feature>
<reference evidence="15 16" key="1">
    <citation type="submission" date="2017-07" db="EMBL/GenBank/DDBJ databases">
        <title>Complete genome sequence of Oryzomicrobium terrae TPP412.</title>
        <authorList>
            <person name="Chiu L.-W."/>
            <person name="Lo K.-J."/>
            <person name="Tsai Y.-M."/>
            <person name="Lin S.-S."/>
            <person name="Kuo C.-H."/>
            <person name="Liu C.-T."/>
        </authorList>
    </citation>
    <scope>NUCLEOTIDE SEQUENCE [LARGE SCALE GENOMIC DNA]</scope>
    <source>
        <strain evidence="15 16">TPP412</strain>
    </source>
</reference>
<feature type="binding site" evidence="13">
    <location>
        <position position="15"/>
    </location>
    <ligand>
        <name>Mg(2+)</name>
        <dbReference type="ChEBI" id="CHEBI:18420"/>
        <label>1</label>
    </ligand>
</feature>
<comment type="function">
    <text evidence="13">The RuvA-RuvB-RuvC complex processes Holliday junction (HJ) DNA during genetic recombination and DNA repair. Endonuclease that resolves HJ intermediates. Cleaves cruciform DNA by making single-stranded nicks across the HJ at symmetrical positions within the homologous arms, yielding a 5'-phosphate and a 3'-hydroxyl group; requires a central core of homology in the junction. The consensus cleavage sequence is 5'-(A/T)TT(C/G)-3'. Cleavage occurs on the 3'-side of the TT dinucleotide at the point of strand exchange. HJ branch migration catalyzed by RuvA-RuvB allows RuvC to scan DNA until it finds its consensus sequence, where it cleaves and resolves the cruciform DNA.</text>
</comment>
<dbReference type="RefSeq" id="WP_223115978.1">
    <property type="nucleotide sequence ID" value="NZ_CP022579.1"/>
</dbReference>
<organism evidence="15 16">
    <name type="scientific">Oryzomicrobium terrae</name>
    <dbReference type="NCBI Taxonomy" id="1735038"/>
    <lineage>
        <taxon>Bacteria</taxon>
        <taxon>Pseudomonadati</taxon>
        <taxon>Pseudomonadota</taxon>
        <taxon>Betaproteobacteria</taxon>
        <taxon>Rhodocyclales</taxon>
        <taxon>Rhodocyclaceae</taxon>
        <taxon>Oryzomicrobium</taxon>
    </lineage>
</organism>
<evidence type="ECO:0000256" key="4">
    <source>
        <dbReference type="ARBA" id="ARBA00022723"/>
    </source>
</evidence>
<proteinExistence type="inferred from homology"/>
<keyword evidence="4 13" id="KW-0479">Metal-binding</keyword>
<dbReference type="AlphaFoldDB" id="A0A5C1E4V7"/>
<keyword evidence="2 13" id="KW-0963">Cytoplasm</keyword>
<feature type="active site" evidence="13">
    <location>
        <position position="15"/>
    </location>
</feature>
<protein>
    <recommendedName>
        <fullName evidence="13 14">Crossover junction endodeoxyribonuclease RuvC</fullName>
        <ecNumber evidence="13 14">3.1.21.10</ecNumber>
    </recommendedName>
    <alternativeName>
        <fullName evidence="13">Holliday junction nuclease RuvC</fullName>
    </alternativeName>
    <alternativeName>
        <fullName evidence="13">Holliday junction resolvase RuvC</fullName>
    </alternativeName>
</protein>
<dbReference type="InterPro" id="IPR036397">
    <property type="entry name" value="RNaseH_sf"/>
</dbReference>
<keyword evidence="7 13" id="KW-0378">Hydrolase</keyword>
<evidence type="ECO:0000313" key="16">
    <source>
        <dbReference type="Proteomes" id="UP000323671"/>
    </source>
</evidence>
<comment type="subunit">
    <text evidence="13">Homodimer which binds Holliday junction (HJ) DNA. The HJ becomes 2-fold symmetrical on binding to RuvC with unstacked arms; it has a different conformation from HJ DNA in complex with RuvA. In the full resolvosome a probable DNA-RuvA(4)-RuvB(12)-RuvC(2) complex forms which resolves the HJ.</text>
</comment>
<dbReference type="InterPro" id="IPR020563">
    <property type="entry name" value="X-over_junc_endoDNase_Mg_BS"/>
</dbReference>
<dbReference type="EMBL" id="CP022579">
    <property type="protein sequence ID" value="QEL63754.1"/>
    <property type="molecule type" value="Genomic_DNA"/>
</dbReference>
<dbReference type="PRINTS" id="PR00696">
    <property type="entry name" value="RSOLVASERUVC"/>
</dbReference>
<dbReference type="FunFam" id="3.30.420.10:FF:000002">
    <property type="entry name" value="Crossover junction endodeoxyribonuclease RuvC"/>
    <property type="match status" value="1"/>
</dbReference>
<evidence type="ECO:0000256" key="8">
    <source>
        <dbReference type="ARBA" id="ARBA00022842"/>
    </source>
</evidence>
<keyword evidence="5 13" id="KW-0255">Endonuclease</keyword>
<dbReference type="EC" id="3.1.21.10" evidence="13 14"/>
<keyword evidence="8 13" id="KW-0460">Magnesium</keyword>
<dbReference type="CDD" id="cd16962">
    <property type="entry name" value="RuvC"/>
    <property type="match status" value="1"/>
</dbReference>
<evidence type="ECO:0000256" key="7">
    <source>
        <dbReference type="ARBA" id="ARBA00022801"/>
    </source>
</evidence>
<comment type="catalytic activity">
    <reaction evidence="12 13">
        <text>Endonucleolytic cleavage at a junction such as a reciprocal single-stranded crossover between two homologous DNA duplexes (Holliday junction).</text>
        <dbReference type="EC" id="3.1.21.10"/>
    </reaction>
</comment>
<dbReference type="Proteomes" id="UP000323671">
    <property type="component" value="Chromosome"/>
</dbReference>
<dbReference type="GO" id="GO:0003677">
    <property type="term" value="F:DNA binding"/>
    <property type="evidence" value="ECO:0007669"/>
    <property type="project" value="UniProtKB-KW"/>
</dbReference>
<comment type="subcellular location">
    <subcellularLocation>
        <location evidence="13">Cytoplasm</location>
    </subcellularLocation>
</comment>
<dbReference type="GO" id="GO:0000287">
    <property type="term" value="F:magnesium ion binding"/>
    <property type="evidence" value="ECO:0007669"/>
    <property type="project" value="UniProtKB-UniRule"/>
</dbReference>
<dbReference type="Gene3D" id="3.30.420.10">
    <property type="entry name" value="Ribonuclease H-like superfamily/Ribonuclease H"/>
    <property type="match status" value="1"/>
</dbReference>
<keyword evidence="3 13" id="KW-0540">Nuclease</keyword>
<dbReference type="Pfam" id="PF02075">
    <property type="entry name" value="RuvC"/>
    <property type="match status" value="1"/>
</dbReference>
<feature type="binding site" evidence="13">
    <location>
        <position position="75"/>
    </location>
    <ligand>
        <name>Mg(2+)</name>
        <dbReference type="ChEBI" id="CHEBI:18420"/>
        <label>2</label>
    </ligand>
</feature>
<dbReference type="GO" id="GO:0006310">
    <property type="term" value="P:DNA recombination"/>
    <property type="evidence" value="ECO:0007669"/>
    <property type="project" value="UniProtKB-UniRule"/>
</dbReference>
<evidence type="ECO:0000313" key="15">
    <source>
        <dbReference type="EMBL" id="QEL63754.1"/>
    </source>
</evidence>
<comment type="similarity">
    <text evidence="1 13">Belongs to the RuvC family.</text>
</comment>
<dbReference type="GO" id="GO:0008821">
    <property type="term" value="F:crossover junction DNA endonuclease activity"/>
    <property type="evidence" value="ECO:0007669"/>
    <property type="project" value="UniProtKB-UniRule"/>
</dbReference>
<comment type="cofactor">
    <cofactor evidence="13">
        <name>Mg(2+)</name>
        <dbReference type="ChEBI" id="CHEBI:18420"/>
    </cofactor>
    <text evidence="13">Binds 2 Mg(2+) ion per subunit.</text>
</comment>
<dbReference type="PANTHER" id="PTHR30194">
    <property type="entry name" value="CROSSOVER JUNCTION ENDODEOXYRIBONUCLEASE RUVC"/>
    <property type="match status" value="1"/>
</dbReference>
<dbReference type="SUPFAM" id="SSF53098">
    <property type="entry name" value="Ribonuclease H-like"/>
    <property type="match status" value="1"/>
</dbReference>
<keyword evidence="9 13" id="KW-0238">DNA-binding</keyword>
<evidence type="ECO:0000256" key="6">
    <source>
        <dbReference type="ARBA" id="ARBA00022763"/>
    </source>
</evidence>
<sequence>MTAPPPTTLRILGIDPGLRITGFGVIDVTGSKLAYVASGCIRTDDKAGLPERLATIARGIDAIVAAHTPSQAAIEEVFLNRNPWSTLLLGQARGAAITTLTLAGLPVAEYGTMQIKQAVVGHGRADKTQVQHMVRRLLQLPGDPSPDAADALACAICHAHGGLGMGALPTAGRRRGGRLMAKDLARLPGAATLSTSSGDKK</sequence>
<evidence type="ECO:0000256" key="9">
    <source>
        <dbReference type="ARBA" id="ARBA00023125"/>
    </source>
</evidence>
<keyword evidence="16" id="KW-1185">Reference proteome</keyword>
<dbReference type="InterPro" id="IPR002176">
    <property type="entry name" value="X-over_junc_endoDNase_RuvC"/>
</dbReference>
<evidence type="ECO:0000256" key="13">
    <source>
        <dbReference type="HAMAP-Rule" id="MF_00034"/>
    </source>
</evidence>
<dbReference type="GO" id="GO:0006281">
    <property type="term" value="P:DNA repair"/>
    <property type="evidence" value="ECO:0007669"/>
    <property type="project" value="UniProtKB-UniRule"/>
</dbReference>
<evidence type="ECO:0000256" key="11">
    <source>
        <dbReference type="ARBA" id="ARBA00023204"/>
    </source>
</evidence>
<evidence type="ECO:0000256" key="14">
    <source>
        <dbReference type="NCBIfam" id="TIGR00228"/>
    </source>
</evidence>
<dbReference type="PROSITE" id="PS01321">
    <property type="entry name" value="RUVC"/>
    <property type="match status" value="1"/>
</dbReference>
<evidence type="ECO:0000256" key="2">
    <source>
        <dbReference type="ARBA" id="ARBA00022490"/>
    </source>
</evidence>
<dbReference type="InterPro" id="IPR012337">
    <property type="entry name" value="RNaseH-like_sf"/>
</dbReference>
<evidence type="ECO:0000256" key="1">
    <source>
        <dbReference type="ARBA" id="ARBA00009518"/>
    </source>
</evidence>
<evidence type="ECO:0000256" key="5">
    <source>
        <dbReference type="ARBA" id="ARBA00022759"/>
    </source>
</evidence>
<feature type="binding site" evidence="13">
    <location>
        <position position="147"/>
    </location>
    <ligand>
        <name>Mg(2+)</name>
        <dbReference type="ChEBI" id="CHEBI:18420"/>
        <label>1</label>
    </ligand>
</feature>
<keyword evidence="10 13" id="KW-0233">DNA recombination</keyword>
<evidence type="ECO:0000256" key="3">
    <source>
        <dbReference type="ARBA" id="ARBA00022722"/>
    </source>
</evidence>
<keyword evidence="11 13" id="KW-0234">DNA repair</keyword>